<dbReference type="Pfam" id="PF17166">
    <property type="entry name" value="DUF5126"/>
    <property type="match status" value="1"/>
</dbReference>
<sequence>MKKIDNRKRLAWYMLAPVLIMALFSACKKQESNIEVVSNDKTKPGVVTDVKVKNFNGGAYITYKLPSSANLLYVLADYKINDKKSRQTKASYYTDTIMVDGFAQTKEYQVTLYAVSRANIKSDPVVVTVHPDLPEYLLVNTGLALTPDFGGVNVFGLNKTNAPVAIHVISPNAVTGKYDEQEPQYVSADTVNFSVRGYEDKPVKFGVFTTDKYGNYSDTVFTTLTPYHEVLLDKSKFFVYHLASDSEIGYGWEFRRFFDGSTDEPNGWHTNPGASPTIQGTFGLGVKAQLSRFTLWERVSGAYGYANAKRFTVWGSDKDAPQDIALPNNSTAGTIVGDWVNMGSYNFPNPPSGLPANQANAQDINFVANGVNFNVNIAAPPAKFIRFVINQTWGGVDYGNTMEISLYGNPL</sequence>
<comment type="caution">
    <text evidence="5">The sequence shown here is derived from an EMBL/GenBank/DDBJ whole genome shotgun (WGS) entry which is preliminary data.</text>
</comment>
<dbReference type="RefSeq" id="WP_256538758.1">
    <property type="nucleotide sequence ID" value="NZ_JANHOH010000002.1"/>
</dbReference>
<accession>A0ABT1T1S7</accession>
<evidence type="ECO:0000313" key="6">
    <source>
        <dbReference type="Proteomes" id="UP001204376"/>
    </source>
</evidence>
<feature type="signal peptide" evidence="1">
    <location>
        <begin position="1"/>
        <end position="29"/>
    </location>
</feature>
<gene>
    <name evidence="5" type="ORF">NPE20_11340</name>
</gene>
<dbReference type="Pfam" id="PF16323">
    <property type="entry name" value="DUF4959"/>
    <property type="match status" value="1"/>
</dbReference>
<feature type="chain" id="PRO_5045916470" evidence="1">
    <location>
        <begin position="30"/>
        <end position="411"/>
    </location>
</feature>
<evidence type="ECO:0000259" key="3">
    <source>
        <dbReference type="Pfam" id="PF16391"/>
    </source>
</evidence>
<evidence type="ECO:0000259" key="4">
    <source>
        <dbReference type="Pfam" id="PF17166"/>
    </source>
</evidence>
<keyword evidence="1" id="KW-0732">Signal</keyword>
<dbReference type="Pfam" id="PF16391">
    <property type="entry name" value="DUF5000"/>
    <property type="match status" value="1"/>
</dbReference>
<keyword evidence="6" id="KW-1185">Reference proteome</keyword>
<dbReference type="Proteomes" id="UP001204376">
    <property type="component" value="Unassembled WGS sequence"/>
</dbReference>
<feature type="domain" description="DUF5000" evidence="3">
    <location>
        <begin position="258"/>
        <end position="408"/>
    </location>
</feature>
<feature type="domain" description="DUF5126" evidence="4">
    <location>
        <begin position="134"/>
        <end position="235"/>
    </location>
</feature>
<dbReference type="InterPro" id="IPR033431">
    <property type="entry name" value="DUF5126"/>
</dbReference>
<dbReference type="PROSITE" id="PS51257">
    <property type="entry name" value="PROKAR_LIPOPROTEIN"/>
    <property type="match status" value="1"/>
</dbReference>
<dbReference type="InterPro" id="IPR032164">
    <property type="entry name" value="DUF5000"/>
</dbReference>
<reference evidence="5 6" key="1">
    <citation type="submission" date="2022-07" db="EMBL/GenBank/DDBJ databases">
        <title>Mucilaginibacter sp. JC4.</title>
        <authorList>
            <person name="Le V."/>
            <person name="Ko S.-R."/>
            <person name="Ahn C.-Y."/>
            <person name="Oh H.-M."/>
        </authorList>
    </citation>
    <scope>NUCLEOTIDE SEQUENCE [LARGE SCALE GENOMIC DNA]</scope>
    <source>
        <strain evidence="5 6">JC4</strain>
    </source>
</reference>
<dbReference type="Gene3D" id="2.60.120.260">
    <property type="entry name" value="Galactose-binding domain-like"/>
    <property type="match status" value="1"/>
</dbReference>
<protein>
    <submittedName>
        <fullName evidence="5">DUF4959 domain-containing protein</fullName>
    </submittedName>
</protein>
<proteinExistence type="predicted"/>
<name>A0ABT1T1S7_9SPHI</name>
<dbReference type="EMBL" id="JANHOH010000002">
    <property type="protein sequence ID" value="MCQ6958560.1"/>
    <property type="molecule type" value="Genomic_DNA"/>
</dbReference>
<evidence type="ECO:0000313" key="5">
    <source>
        <dbReference type="EMBL" id="MCQ6958560.1"/>
    </source>
</evidence>
<evidence type="ECO:0000259" key="2">
    <source>
        <dbReference type="Pfam" id="PF16323"/>
    </source>
</evidence>
<organism evidence="5 6">
    <name type="scientific">Mucilaginibacter aquariorum</name>
    <dbReference type="NCBI Taxonomy" id="2967225"/>
    <lineage>
        <taxon>Bacteria</taxon>
        <taxon>Pseudomonadati</taxon>
        <taxon>Bacteroidota</taxon>
        <taxon>Sphingobacteriia</taxon>
        <taxon>Sphingobacteriales</taxon>
        <taxon>Sphingobacteriaceae</taxon>
        <taxon>Mucilaginibacter</taxon>
    </lineage>
</organism>
<evidence type="ECO:0000256" key="1">
    <source>
        <dbReference type="SAM" id="SignalP"/>
    </source>
</evidence>
<feature type="domain" description="DUF4959" evidence="2">
    <location>
        <begin position="26"/>
        <end position="131"/>
    </location>
</feature>
<dbReference type="InterPro" id="IPR032527">
    <property type="entry name" value="DUF4959"/>
</dbReference>